<feature type="region of interest" description="Disordered" evidence="1">
    <location>
        <begin position="1"/>
        <end position="76"/>
    </location>
</feature>
<feature type="region of interest" description="Disordered" evidence="1">
    <location>
        <begin position="522"/>
        <end position="555"/>
    </location>
</feature>
<dbReference type="AlphaFoldDB" id="A0A1B6IYH7"/>
<sequence>MERRRKALGLRNLDCNKKEKTKESKSSVDSREKSVKEVRELPSHQAGSVTPQRKDATRFSTESPNSPALQSLLPRTLGSPEVEVSWDWGCSQVPREMLPKRRATQPKPVAVILNVPAPIFPRVPLMRKMSEEENQERLAFYKNVLAKSLRRTSDENSDDSKNNNLEKEAIPDYTPMIETPKRLSRSQMSSCKKEEMNALFDDSANEFMLECSQAVEEQLRNGVDVGPIVKVTIPSLKHVHSPDMESDHNHKKVCHGKTKLNLFPEQTNNGISNGRGSLCENRHLNLKSPKSRQSNTVKNCEKLSSKSISGCDNDLENSDLLSMMPTQVNPKVTQRETSVNSNLPSVNCVENKTVAQTKTNINCSIQSTLPQVRQNCNLVSSGTSRLNTPVSFSDNSVSTGRNDMSVTNNPSGKLIQSASYDSVAKFRKVQNCNPITNNVNKNITKPQSGSNIAINKTNVRTNSVSNISANQTRDIILDQKNSVIDKEGSRSNTADFTSLLDDGLDMELCSLDYESICCIDESRGPPVQPPDKHPPQLPAKPPPKPPANSTSKLCSQKEIEAKRIAALNRLMMRKKR</sequence>
<feature type="region of interest" description="Disordered" evidence="1">
    <location>
        <begin position="150"/>
        <end position="188"/>
    </location>
</feature>
<feature type="compositionally biased region" description="Polar residues" evidence="1">
    <location>
        <begin position="58"/>
        <end position="69"/>
    </location>
</feature>
<protein>
    <submittedName>
        <fullName evidence="2">Uncharacterized protein</fullName>
    </submittedName>
</protein>
<evidence type="ECO:0000313" key="2">
    <source>
        <dbReference type="EMBL" id="JAS91956.1"/>
    </source>
</evidence>
<proteinExistence type="predicted"/>
<organism evidence="2">
    <name type="scientific">Homalodisca liturata</name>
    <dbReference type="NCBI Taxonomy" id="320908"/>
    <lineage>
        <taxon>Eukaryota</taxon>
        <taxon>Metazoa</taxon>
        <taxon>Ecdysozoa</taxon>
        <taxon>Arthropoda</taxon>
        <taxon>Hexapoda</taxon>
        <taxon>Insecta</taxon>
        <taxon>Pterygota</taxon>
        <taxon>Neoptera</taxon>
        <taxon>Paraneoptera</taxon>
        <taxon>Hemiptera</taxon>
        <taxon>Auchenorrhyncha</taxon>
        <taxon>Membracoidea</taxon>
        <taxon>Cicadellidae</taxon>
        <taxon>Cicadellinae</taxon>
        <taxon>Proconiini</taxon>
        <taxon>Homalodisca</taxon>
    </lineage>
</organism>
<feature type="compositionally biased region" description="Basic and acidic residues" evidence="1">
    <location>
        <begin position="14"/>
        <end position="42"/>
    </location>
</feature>
<name>A0A1B6IYH7_9HEMI</name>
<gene>
    <name evidence="2" type="ORF">g.16241</name>
</gene>
<accession>A0A1B6IYH7</accession>
<evidence type="ECO:0000256" key="1">
    <source>
        <dbReference type="SAM" id="MobiDB-lite"/>
    </source>
</evidence>
<feature type="compositionally biased region" description="Pro residues" evidence="1">
    <location>
        <begin position="535"/>
        <end position="546"/>
    </location>
</feature>
<reference evidence="2" key="1">
    <citation type="submission" date="2015-11" db="EMBL/GenBank/DDBJ databases">
        <title>De novo transcriptome assembly of four potential Pierce s Disease insect vectors from Arizona vineyards.</title>
        <authorList>
            <person name="Tassone E.E."/>
        </authorList>
    </citation>
    <scope>NUCLEOTIDE SEQUENCE</scope>
</reference>
<dbReference type="EMBL" id="GECU01015750">
    <property type="protein sequence ID" value="JAS91956.1"/>
    <property type="molecule type" value="Transcribed_RNA"/>
</dbReference>
<feature type="compositionally biased region" description="Basic and acidic residues" evidence="1">
    <location>
        <begin position="151"/>
        <end position="170"/>
    </location>
</feature>
<feature type="region of interest" description="Disordered" evidence="1">
    <location>
        <begin position="390"/>
        <end position="410"/>
    </location>
</feature>